<keyword evidence="3" id="KW-1185">Reference proteome</keyword>
<dbReference type="EMBL" id="MPSB01000003">
    <property type="protein sequence ID" value="ONF96820.1"/>
    <property type="molecule type" value="Genomic_DNA"/>
</dbReference>
<keyword evidence="1" id="KW-1133">Transmembrane helix</keyword>
<reference evidence="2 3" key="1">
    <citation type="submission" date="2016-11" db="EMBL/GenBank/DDBJ databases">
        <title>Genome sequence of Sphingomonas jeddahensis G39.</title>
        <authorList>
            <person name="Poehlein A."/>
            <person name="Wuebbeler J.H."/>
            <person name="Steinbuechel A."/>
            <person name="Daniel R."/>
        </authorList>
    </citation>
    <scope>NUCLEOTIDE SEQUENCE [LARGE SCALE GENOMIC DNA]</scope>
    <source>
        <strain evidence="2 3">G39</strain>
    </source>
</reference>
<sequence>MMNDDRDLVRRRQKSRAVVTAVLLGAFVILVFAISIVKIQQGLTSR</sequence>
<proteinExistence type="predicted"/>
<feature type="transmembrane region" description="Helical" evidence="1">
    <location>
        <begin position="21"/>
        <end position="39"/>
    </location>
</feature>
<evidence type="ECO:0000313" key="3">
    <source>
        <dbReference type="Proteomes" id="UP000188729"/>
    </source>
</evidence>
<dbReference type="AlphaFoldDB" id="A0A1V2EW45"/>
<name>A0A1V2EW45_9SPHN</name>
<keyword evidence="1" id="KW-0472">Membrane</keyword>
<evidence type="ECO:0000313" key="2">
    <source>
        <dbReference type="EMBL" id="ONF96820.1"/>
    </source>
</evidence>
<dbReference type="Proteomes" id="UP000188729">
    <property type="component" value="Unassembled WGS sequence"/>
</dbReference>
<organism evidence="2 3">
    <name type="scientific">Sphingomonas jeddahensis</name>
    <dbReference type="NCBI Taxonomy" id="1915074"/>
    <lineage>
        <taxon>Bacteria</taxon>
        <taxon>Pseudomonadati</taxon>
        <taxon>Pseudomonadota</taxon>
        <taxon>Alphaproteobacteria</taxon>
        <taxon>Sphingomonadales</taxon>
        <taxon>Sphingomonadaceae</taxon>
        <taxon>Sphingomonas</taxon>
    </lineage>
</organism>
<keyword evidence="1" id="KW-0812">Transmembrane</keyword>
<comment type="caution">
    <text evidence="2">The sequence shown here is derived from an EMBL/GenBank/DDBJ whole genome shotgun (WGS) entry which is preliminary data.</text>
</comment>
<gene>
    <name evidence="2" type="ORF">SPHI_10140</name>
</gene>
<evidence type="ECO:0000256" key="1">
    <source>
        <dbReference type="SAM" id="Phobius"/>
    </source>
</evidence>
<protein>
    <submittedName>
        <fullName evidence="2">Uncharacterized protein</fullName>
    </submittedName>
</protein>
<accession>A0A1V2EW45</accession>